<dbReference type="Proteomes" id="UP000654471">
    <property type="component" value="Unassembled WGS sequence"/>
</dbReference>
<sequence>MITPDIAVRDVLIGYRTRPRVASRFGHRSSGGWIHHYLATLHPRLYSPPADHGPLPTDLDELRLWALAYAGEHQQEAVLDTLSAQLPHTVQLLKHPLHAPSLPAPSRAWLHEAERSIRQLSDQIHRVSPAFALPHAPPEQTSPTTAVPGSDPAPQDITRALADFISPDIAPDDVLLSFRPHPRTGGRFTARDAPATVFGPLLHARLHGLEAAATARPEPWEEPNRSARATAGQQAAALAWLSGQLHSAGDILTWARHESHWRRLPRDIHAQLGSTATTVRELANGISTIPAPPGTALTATPVLAPPTVPSPAPPRR</sequence>
<comment type="caution">
    <text evidence="2">The sequence shown here is derived from an EMBL/GenBank/DDBJ whole genome shotgun (WGS) entry which is preliminary data.</text>
</comment>
<keyword evidence="3" id="KW-1185">Reference proteome</keyword>
<proteinExistence type="predicted"/>
<feature type="region of interest" description="Disordered" evidence="1">
    <location>
        <begin position="291"/>
        <end position="316"/>
    </location>
</feature>
<evidence type="ECO:0000313" key="2">
    <source>
        <dbReference type="EMBL" id="GGU55052.1"/>
    </source>
</evidence>
<gene>
    <name evidence="2" type="ORF">GCM10010211_19670</name>
</gene>
<accession>A0ABQ2UWF1</accession>
<reference evidence="3" key="1">
    <citation type="journal article" date="2019" name="Int. J. Syst. Evol. Microbiol.">
        <title>The Global Catalogue of Microorganisms (GCM) 10K type strain sequencing project: providing services to taxonomists for standard genome sequencing and annotation.</title>
        <authorList>
            <consortium name="The Broad Institute Genomics Platform"/>
            <consortium name="The Broad Institute Genome Sequencing Center for Infectious Disease"/>
            <person name="Wu L."/>
            <person name="Ma J."/>
        </authorList>
    </citation>
    <scope>NUCLEOTIDE SEQUENCE [LARGE SCALE GENOMIC DNA]</scope>
    <source>
        <strain evidence="3">JCM 3399</strain>
    </source>
</reference>
<dbReference type="RefSeq" id="WP_189298486.1">
    <property type="nucleotide sequence ID" value="NZ_BMRP01000005.1"/>
</dbReference>
<feature type="compositionally biased region" description="Pro residues" evidence="1">
    <location>
        <begin position="303"/>
        <end position="316"/>
    </location>
</feature>
<dbReference type="EMBL" id="BMRP01000005">
    <property type="protein sequence ID" value="GGU55052.1"/>
    <property type="molecule type" value="Genomic_DNA"/>
</dbReference>
<feature type="region of interest" description="Disordered" evidence="1">
    <location>
        <begin position="133"/>
        <end position="156"/>
    </location>
</feature>
<protein>
    <submittedName>
        <fullName evidence="2">Uncharacterized protein</fullName>
    </submittedName>
</protein>
<name>A0ABQ2UWF1_9ACTN</name>
<organism evidence="2 3">
    <name type="scientific">Streptomyces albospinus</name>
    <dbReference type="NCBI Taxonomy" id="285515"/>
    <lineage>
        <taxon>Bacteria</taxon>
        <taxon>Bacillati</taxon>
        <taxon>Actinomycetota</taxon>
        <taxon>Actinomycetes</taxon>
        <taxon>Kitasatosporales</taxon>
        <taxon>Streptomycetaceae</taxon>
        <taxon>Streptomyces</taxon>
    </lineage>
</organism>
<evidence type="ECO:0000256" key="1">
    <source>
        <dbReference type="SAM" id="MobiDB-lite"/>
    </source>
</evidence>
<evidence type="ECO:0000313" key="3">
    <source>
        <dbReference type="Proteomes" id="UP000654471"/>
    </source>
</evidence>